<proteinExistence type="predicted"/>
<comment type="caution">
    <text evidence="2">The sequence shown here is derived from an EMBL/GenBank/DDBJ whole genome shotgun (WGS) entry which is preliminary data.</text>
</comment>
<dbReference type="PROSITE" id="PS00571">
    <property type="entry name" value="AMIDASES"/>
    <property type="match status" value="1"/>
</dbReference>
<keyword evidence="2" id="KW-0378">Hydrolase</keyword>
<dbReference type="EC" id="3.5.1.99" evidence="2"/>
<evidence type="ECO:0000313" key="3">
    <source>
        <dbReference type="Proteomes" id="UP001235840"/>
    </source>
</evidence>
<dbReference type="GO" id="GO:0017064">
    <property type="term" value="F:fatty acid amide hydrolase activity"/>
    <property type="evidence" value="ECO:0007669"/>
    <property type="project" value="UniProtKB-EC"/>
</dbReference>
<dbReference type="InterPro" id="IPR020556">
    <property type="entry name" value="Amidase_CS"/>
</dbReference>
<feature type="domain" description="Amidase" evidence="1">
    <location>
        <begin position="25"/>
        <end position="456"/>
    </location>
</feature>
<dbReference type="PANTHER" id="PTHR43372">
    <property type="entry name" value="FATTY-ACID AMIDE HYDROLASE"/>
    <property type="match status" value="1"/>
</dbReference>
<accession>A0ABT9VY61</accession>
<dbReference type="InterPro" id="IPR036928">
    <property type="entry name" value="AS_sf"/>
</dbReference>
<dbReference type="InterPro" id="IPR023631">
    <property type="entry name" value="Amidase_dom"/>
</dbReference>
<dbReference type="PANTHER" id="PTHR43372:SF4">
    <property type="entry name" value="FATTY-ACID AMIDE HYDROLASE 2"/>
    <property type="match status" value="1"/>
</dbReference>
<reference evidence="2 3" key="1">
    <citation type="submission" date="2023-07" db="EMBL/GenBank/DDBJ databases">
        <title>Genomic Encyclopedia of Type Strains, Phase IV (KMG-IV): sequencing the most valuable type-strain genomes for metagenomic binning, comparative biology and taxonomic classification.</title>
        <authorList>
            <person name="Goeker M."/>
        </authorList>
    </citation>
    <scope>NUCLEOTIDE SEQUENCE [LARGE SCALE GENOMIC DNA]</scope>
    <source>
        <strain evidence="2 3">DSM 12751</strain>
    </source>
</reference>
<dbReference type="Pfam" id="PF01425">
    <property type="entry name" value="Amidase"/>
    <property type="match status" value="1"/>
</dbReference>
<dbReference type="RefSeq" id="WP_307393645.1">
    <property type="nucleotide sequence ID" value="NZ_BAAADK010000032.1"/>
</dbReference>
<keyword evidence="3" id="KW-1185">Reference proteome</keyword>
<evidence type="ECO:0000313" key="2">
    <source>
        <dbReference type="EMBL" id="MDQ0165916.1"/>
    </source>
</evidence>
<gene>
    <name evidence="2" type="ORF">J2S11_001817</name>
</gene>
<dbReference type="InterPro" id="IPR052739">
    <property type="entry name" value="FAAH2"/>
</dbReference>
<sequence length="477" mass="52653">MSSILDMDASTLAEKIKKREITSLEATETFIQHLKRINSTINCLVQERFTEAIEEAKTCDQLVAEGKVTGRLFGVPISMKESFDVSGMSTTGGLQHRQKLKSTKDAEAVSRLKQEGAIILGKTNTPTLCFCQESVNKLYGRTNNPWDVSRTAGGSSGGEGALMAVGGAAVGLGSDIGGSIRFPAHFNGVVGFKSGEYQVSQDGHFPFVEDPYQVAMLGMGAIAKSVRDAQLINDIIAERPPVTLSLEEIEKFELIIPEPHPAYPMSAETTDLLKEIRTYFEQKQKVIGEEYPSSFTHLALMWQLIESVDGGQSIADLAFEGRKSSPVREYIKEVTSGKAELHRYLSWAVIGASIFKPNEKQHKQLSSDVKQAKEEIKSFLHNRILIIPVYHTATLPHGKLYSEIFSIRKTFRQYLPYIALPNVLGLPSLTVPVGEDQMGLPISVQLVSLVGNENALFHFGQKLTDRFRGYVRCTAHD</sequence>
<dbReference type="EMBL" id="JAUSTY010000006">
    <property type="protein sequence ID" value="MDQ0165916.1"/>
    <property type="molecule type" value="Genomic_DNA"/>
</dbReference>
<name>A0ABT9VY61_9BACI</name>
<evidence type="ECO:0000259" key="1">
    <source>
        <dbReference type="Pfam" id="PF01425"/>
    </source>
</evidence>
<protein>
    <submittedName>
        <fullName evidence="2">Fatty acid amide hydrolase 2</fullName>
        <ecNumber evidence="2">3.5.1.99</ecNumber>
    </submittedName>
</protein>
<dbReference type="SUPFAM" id="SSF75304">
    <property type="entry name" value="Amidase signature (AS) enzymes"/>
    <property type="match status" value="1"/>
</dbReference>
<organism evidence="2 3">
    <name type="scientific">Caldalkalibacillus horti</name>
    <dbReference type="NCBI Taxonomy" id="77523"/>
    <lineage>
        <taxon>Bacteria</taxon>
        <taxon>Bacillati</taxon>
        <taxon>Bacillota</taxon>
        <taxon>Bacilli</taxon>
        <taxon>Bacillales</taxon>
        <taxon>Bacillaceae</taxon>
        <taxon>Caldalkalibacillus</taxon>
    </lineage>
</organism>
<dbReference type="Gene3D" id="3.90.1300.10">
    <property type="entry name" value="Amidase signature (AS) domain"/>
    <property type="match status" value="1"/>
</dbReference>
<dbReference type="Proteomes" id="UP001235840">
    <property type="component" value="Unassembled WGS sequence"/>
</dbReference>